<accession>D6TK68</accession>
<keyword evidence="2" id="KW-1185">Reference proteome</keyword>
<dbReference type="Proteomes" id="UP000004508">
    <property type="component" value="Unassembled WGS sequence"/>
</dbReference>
<comment type="caution">
    <text evidence="1">The sequence shown here is derived from an EMBL/GenBank/DDBJ whole genome shotgun (WGS) entry which is preliminary data.</text>
</comment>
<proteinExistence type="predicted"/>
<dbReference type="EMBL" id="ADVG01000002">
    <property type="protein sequence ID" value="EFH86168.1"/>
    <property type="molecule type" value="Genomic_DNA"/>
</dbReference>
<reference evidence="1 2" key="1">
    <citation type="journal article" date="2011" name="Stand. Genomic Sci.">
        <title>Non-contiguous finished genome sequence and contextual data of the filamentous soil bacterium Ktedonobacter racemifer type strain (SOSP1-21).</title>
        <authorList>
            <person name="Chang Y.J."/>
            <person name="Land M."/>
            <person name="Hauser L."/>
            <person name="Chertkov O."/>
            <person name="Del Rio T.G."/>
            <person name="Nolan M."/>
            <person name="Copeland A."/>
            <person name="Tice H."/>
            <person name="Cheng J.F."/>
            <person name="Lucas S."/>
            <person name="Han C."/>
            <person name="Goodwin L."/>
            <person name="Pitluck S."/>
            <person name="Ivanova N."/>
            <person name="Ovchinikova G."/>
            <person name="Pati A."/>
            <person name="Chen A."/>
            <person name="Palaniappan K."/>
            <person name="Mavromatis K."/>
            <person name="Liolios K."/>
            <person name="Brettin T."/>
            <person name="Fiebig A."/>
            <person name="Rohde M."/>
            <person name="Abt B."/>
            <person name="Goker M."/>
            <person name="Detter J.C."/>
            <person name="Woyke T."/>
            <person name="Bristow J."/>
            <person name="Eisen J.A."/>
            <person name="Markowitz V."/>
            <person name="Hugenholtz P."/>
            <person name="Kyrpides N.C."/>
            <person name="Klenk H.P."/>
            <person name="Lapidus A."/>
        </authorList>
    </citation>
    <scope>NUCLEOTIDE SEQUENCE [LARGE SCALE GENOMIC DNA]</scope>
    <source>
        <strain evidence="2">DSM 44963</strain>
    </source>
</reference>
<sequence>MGRWGKDYLRLDRDEMLIRLHLPADQPFSRPKSYLVRTLYECPICTYMQR</sequence>
<organism evidence="1 2">
    <name type="scientific">Ktedonobacter racemifer DSM 44963</name>
    <dbReference type="NCBI Taxonomy" id="485913"/>
    <lineage>
        <taxon>Bacteria</taxon>
        <taxon>Bacillati</taxon>
        <taxon>Chloroflexota</taxon>
        <taxon>Ktedonobacteria</taxon>
        <taxon>Ktedonobacterales</taxon>
        <taxon>Ktedonobacteraceae</taxon>
        <taxon>Ktedonobacter</taxon>
    </lineage>
</organism>
<evidence type="ECO:0000313" key="1">
    <source>
        <dbReference type="EMBL" id="EFH86168.1"/>
    </source>
</evidence>
<evidence type="ECO:0000313" key="2">
    <source>
        <dbReference type="Proteomes" id="UP000004508"/>
    </source>
</evidence>
<name>D6TK68_KTERA</name>
<dbReference type="InParanoid" id="D6TK68"/>
<dbReference type="AlphaFoldDB" id="D6TK68"/>
<protein>
    <submittedName>
        <fullName evidence="1">Uncharacterized protein</fullName>
    </submittedName>
</protein>
<gene>
    <name evidence="1" type="ORF">Krac_7453</name>
</gene>